<dbReference type="EMBL" id="JACGQI010000007">
    <property type="protein sequence ID" value="MBF2229935.1"/>
    <property type="molecule type" value="Genomic_DNA"/>
</dbReference>
<dbReference type="OrthoDB" id="1853834at2"/>
<dbReference type="AlphaFoldDB" id="A0A509LNM1"/>
<dbReference type="Gene3D" id="2.40.30.200">
    <property type="match status" value="1"/>
</dbReference>
<dbReference type="RefSeq" id="WP_002484577.1">
    <property type="nucleotide sequence ID" value="NZ_CAJUUW010000028.1"/>
</dbReference>
<evidence type="ECO:0000313" key="2">
    <source>
        <dbReference type="Proteomes" id="UP000648077"/>
    </source>
</evidence>
<gene>
    <name evidence="1" type="ORF">H3963_05750</name>
</gene>
<proteinExistence type="predicted"/>
<comment type="caution">
    <text evidence="1">The sequence shown here is derived from an EMBL/GenBank/DDBJ whole genome shotgun (WGS) entry which is preliminary data.</text>
</comment>
<dbReference type="Proteomes" id="UP000648077">
    <property type="component" value="Unassembled WGS sequence"/>
</dbReference>
<sequence length="256" mass="29072">MIQFNALEYNGVKTSDFSFKVYVEVNDGINIPQRKTKIITTDQMHGALIKSSDNYSTIEKKYKFYVQGATLQEMAPLFKWLNSNINDNGFSLSNHHTNYLKPYDNPGRYYNVLKVIVGNAYVDEFDGYEFDVTFTCQPFSYSDGSLDNEQLTVVFPKVRTITNTSGIHMYPQLEIETLNHNDSLVTIGEQTIHIVAPDNYLAIECFPGQQNVSDKNGLRNECMIGEFFKIPPGEHGISATDNISKITINCRWGDLT</sequence>
<protein>
    <submittedName>
        <fullName evidence="1">Phage tail protein</fullName>
    </submittedName>
</protein>
<reference evidence="1" key="1">
    <citation type="submission" date="2020-08" db="EMBL/GenBank/DDBJ databases">
        <title>Changes in the skin microbiome associated with squamous cell carcinoma in transplant recipients.</title>
        <authorList>
            <person name="Zaugg J."/>
            <person name="Krueger A."/>
            <person name="Lachner N."/>
        </authorList>
    </citation>
    <scope>NUCLEOTIDE SEQUENCE</scope>
    <source>
        <strain evidence="1">R5988</strain>
    </source>
</reference>
<evidence type="ECO:0000313" key="1">
    <source>
        <dbReference type="EMBL" id="MBF2229935.1"/>
    </source>
</evidence>
<name>A0A509LNM1_STAEP</name>
<accession>A0A509LNM1</accession>
<organism evidence="1 2">
    <name type="scientific">Staphylococcus epidermidis</name>
    <dbReference type="NCBI Taxonomy" id="1282"/>
    <lineage>
        <taxon>Bacteria</taxon>
        <taxon>Bacillati</taxon>
        <taxon>Bacillota</taxon>
        <taxon>Bacilli</taxon>
        <taxon>Bacillales</taxon>
        <taxon>Staphylococcaceae</taxon>
        <taxon>Staphylococcus</taxon>
    </lineage>
</organism>